<dbReference type="AlphaFoldDB" id="A0A2W2ENS2"/>
<keyword evidence="2" id="KW-0472">Membrane</keyword>
<reference evidence="3 4" key="1">
    <citation type="submission" date="2018-01" db="EMBL/GenBank/DDBJ databases">
        <title>Draft genome sequence of Sphaerisporangium sp. 7K107.</title>
        <authorList>
            <person name="Sahin N."/>
            <person name="Saygin H."/>
            <person name="Ay H."/>
        </authorList>
    </citation>
    <scope>NUCLEOTIDE SEQUENCE [LARGE SCALE GENOMIC DNA]</scope>
    <source>
        <strain evidence="3 4">7K107</strain>
    </source>
</reference>
<feature type="transmembrane region" description="Helical" evidence="2">
    <location>
        <begin position="113"/>
        <end position="134"/>
    </location>
</feature>
<feature type="transmembrane region" description="Helical" evidence="2">
    <location>
        <begin position="140"/>
        <end position="159"/>
    </location>
</feature>
<evidence type="ECO:0000256" key="1">
    <source>
        <dbReference type="SAM" id="MobiDB-lite"/>
    </source>
</evidence>
<evidence type="ECO:0000313" key="3">
    <source>
        <dbReference type="EMBL" id="PZG18409.1"/>
    </source>
</evidence>
<dbReference type="Proteomes" id="UP000248544">
    <property type="component" value="Unassembled WGS sequence"/>
</dbReference>
<comment type="caution">
    <text evidence="3">The sequence shown here is derived from an EMBL/GenBank/DDBJ whole genome shotgun (WGS) entry which is preliminary data.</text>
</comment>
<protein>
    <submittedName>
        <fullName evidence="3">Uncharacterized protein</fullName>
    </submittedName>
</protein>
<feature type="transmembrane region" description="Helical" evidence="2">
    <location>
        <begin position="199"/>
        <end position="223"/>
    </location>
</feature>
<organism evidence="3 4">
    <name type="scientific">Spongiactinospora gelatinilytica</name>
    <dbReference type="NCBI Taxonomy" id="2666298"/>
    <lineage>
        <taxon>Bacteria</taxon>
        <taxon>Bacillati</taxon>
        <taxon>Actinomycetota</taxon>
        <taxon>Actinomycetes</taxon>
        <taxon>Streptosporangiales</taxon>
        <taxon>Streptosporangiaceae</taxon>
        <taxon>Spongiactinospora</taxon>
    </lineage>
</organism>
<dbReference type="EMBL" id="POUA01000666">
    <property type="protein sequence ID" value="PZG18409.1"/>
    <property type="molecule type" value="Genomic_DNA"/>
</dbReference>
<evidence type="ECO:0000256" key="2">
    <source>
        <dbReference type="SAM" id="Phobius"/>
    </source>
</evidence>
<keyword evidence="2" id="KW-1133">Transmembrane helix</keyword>
<feature type="transmembrane region" description="Helical" evidence="2">
    <location>
        <begin position="21"/>
        <end position="44"/>
    </location>
</feature>
<proteinExistence type="predicted"/>
<gene>
    <name evidence="3" type="ORF">C1I98_38375</name>
</gene>
<sequence>MTVLATPDLTADQRIFDLWKASLLIADSGFVLLATIGAITAMGHQTVQTRYAVKEVLPRLLAAVLAANASFILCAKAVELANALSRALLGQDFDARRAVATLRLLIITGGQQAIFYILLSLVAAVLLVVLLIAYVMRTALVLLLVVAAPLALACLALPWTNGAARFWGRAFTGLLIIQIAQSLTLVLAVRIFFNQDGRLLLGLLPSGQLVNLIVVLCLLIILVRIPRWVGRRIFAQTGGRGSVVTRIVKYAVAYKLASPVLNALHLGRRSGGGHGHSRTGGSGSRVAARSAAVAASAMAAGPAGAAAASSATARATRATRTGGGRRPSAGPAGPSAAPSPTVRGSTAAKRQPPSPSPPPPPQPRWYP</sequence>
<name>A0A2W2ENS2_9ACTN</name>
<feature type="compositionally biased region" description="Pro residues" evidence="1">
    <location>
        <begin position="352"/>
        <end position="367"/>
    </location>
</feature>
<keyword evidence="4" id="KW-1185">Reference proteome</keyword>
<keyword evidence="2" id="KW-0812">Transmembrane</keyword>
<feature type="transmembrane region" description="Helical" evidence="2">
    <location>
        <begin position="171"/>
        <end position="193"/>
    </location>
</feature>
<feature type="non-terminal residue" evidence="3">
    <location>
        <position position="367"/>
    </location>
</feature>
<feature type="region of interest" description="Disordered" evidence="1">
    <location>
        <begin position="305"/>
        <end position="367"/>
    </location>
</feature>
<dbReference type="InterPro" id="IPR045782">
    <property type="entry name" value="TrbL_3"/>
</dbReference>
<feature type="compositionally biased region" description="Low complexity" evidence="1">
    <location>
        <begin position="305"/>
        <end position="341"/>
    </location>
</feature>
<evidence type="ECO:0000313" key="4">
    <source>
        <dbReference type="Proteomes" id="UP000248544"/>
    </source>
</evidence>
<accession>A0A2W2ENS2</accession>
<dbReference type="Pfam" id="PF19590">
    <property type="entry name" value="TrbL_3"/>
    <property type="match status" value="1"/>
</dbReference>